<evidence type="ECO:0000313" key="6">
    <source>
        <dbReference type="Proteomes" id="UP001336020"/>
    </source>
</evidence>
<keyword evidence="1" id="KW-0677">Repeat</keyword>
<comment type="caution">
    <text evidence="5">The sequence shown here is derived from an EMBL/GenBank/DDBJ whole genome shotgun (WGS) entry which is preliminary data.</text>
</comment>
<sequence>MTTITLPQRARAQLGAHDVHIARGGRPVLQGVDLAVTPGSRIGVVGDNGRGKSTLVDVLAGHLEPDRGEVRCLGSLGVAEQEMAVTEGRTVGDLIDIELVHVREVLRLLDETAQALADDRPGAADAYAEALDAAELLHAWDADRRVDTALEALGAVTDRSRLLAEMSVGQRYRVRLAGILGAEHDFLLLDEPTNHLDASGLEYLTERLQQTRSGVVLVSHDRALLTDVATSILDLDPSVDGRPRLYGGGYAGYRKGRVAEYERWVAEYARQQAEHARLAVDLEAAQDRLVTGWRPDKGTGKHQRATRAPALVQSVHRRQDALDEHAVTTPPPPLRFSMPALGAELDGIAPDVPLIRAEDVTVSGRLTTPVSLSLGARARLAVTGPNGAGKSSFLAVLAGELTPTSGDLDIAELVRVGRLAQESPAPSAARVREVYERHVGALESAGIVPGEELVALEHLGLFTEHDLGQRVRDLSMGQQRRLDLAMVLATRPHVLLLDEPTNHLSITLVDELTDALGVTDAVVVLATHDRQLRRDIAEWPHLALT</sequence>
<accession>A0ABU7LAS8</accession>
<feature type="domain" description="ABC transporter" evidence="4">
    <location>
        <begin position="14"/>
        <end position="262"/>
    </location>
</feature>
<evidence type="ECO:0000313" key="5">
    <source>
        <dbReference type="EMBL" id="MEE2058624.1"/>
    </source>
</evidence>
<organism evidence="5 6">
    <name type="scientific">Rhodococcus artemisiae</name>
    <dbReference type="NCBI Taxonomy" id="714159"/>
    <lineage>
        <taxon>Bacteria</taxon>
        <taxon>Bacillati</taxon>
        <taxon>Actinomycetota</taxon>
        <taxon>Actinomycetes</taxon>
        <taxon>Mycobacteriales</taxon>
        <taxon>Nocardiaceae</taxon>
        <taxon>Rhodococcus</taxon>
    </lineage>
</organism>
<protein>
    <submittedName>
        <fullName evidence="5">ABC-F family ATP-binding cassette domain-containing protein</fullName>
    </submittedName>
</protein>
<evidence type="ECO:0000256" key="3">
    <source>
        <dbReference type="ARBA" id="ARBA00022840"/>
    </source>
</evidence>
<dbReference type="InterPro" id="IPR050611">
    <property type="entry name" value="ABCF"/>
</dbReference>
<dbReference type="Pfam" id="PF00005">
    <property type="entry name" value="ABC_tran"/>
    <property type="match status" value="2"/>
</dbReference>
<dbReference type="RefSeq" id="WP_330133860.1">
    <property type="nucleotide sequence ID" value="NZ_JAUTXY010000005.1"/>
</dbReference>
<dbReference type="Proteomes" id="UP001336020">
    <property type="component" value="Unassembled WGS sequence"/>
</dbReference>
<proteinExistence type="predicted"/>
<dbReference type="CDD" id="cd03221">
    <property type="entry name" value="ABCF_EF-3"/>
    <property type="match status" value="1"/>
</dbReference>
<dbReference type="GO" id="GO:0005524">
    <property type="term" value="F:ATP binding"/>
    <property type="evidence" value="ECO:0007669"/>
    <property type="project" value="UniProtKB-KW"/>
</dbReference>
<evidence type="ECO:0000256" key="2">
    <source>
        <dbReference type="ARBA" id="ARBA00022741"/>
    </source>
</evidence>
<dbReference type="InterPro" id="IPR003593">
    <property type="entry name" value="AAA+_ATPase"/>
</dbReference>
<dbReference type="SMART" id="SM00382">
    <property type="entry name" value="AAA"/>
    <property type="match status" value="2"/>
</dbReference>
<dbReference type="PROSITE" id="PS50893">
    <property type="entry name" value="ABC_TRANSPORTER_2"/>
    <property type="match status" value="2"/>
</dbReference>
<dbReference type="SUPFAM" id="SSF52540">
    <property type="entry name" value="P-loop containing nucleoside triphosphate hydrolases"/>
    <property type="match status" value="2"/>
</dbReference>
<keyword evidence="3 5" id="KW-0067">ATP-binding</keyword>
<evidence type="ECO:0000259" key="4">
    <source>
        <dbReference type="PROSITE" id="PS50893"/>
    </source>
</evidence>
<evidence type="ECO:0000256" key="1">
    <source>
        <dbReference type="ARBA" id="ARBA00022737"/>
    </source>
</evidence>
<feature type="domain" description="ABC transporter" evidence="4">
    <location>
        <begin position="355"/>
        <end position="544"/>
    </location>
</feature>
<dbReference type="Gene3D" id="3.40.50.300">
    <property type="entry name" value="P-loop containing nucleotide triphosphate hydrolases"/>
    <property type="match status" value="2"/>
</dbReference>
<keyword evidence="2" id="KW-0547">Nucleotide-binding</keyword>
<dbReference type="PANTHER" id="PTHR19211">
    <property type="entry name" value="ATP-BINDING TRANSPORT PROTEIN-RELATED"/>
    <property type="match status" value="1"/>
</dbReference>
<dbReference type="InterPro" id="IPR027417">
    <property type="entry name" value="P-loop_NTPase"/>
</dbReference>
<dbReference type="InterPro" id="IPR003439">
    <property type="entry name" value="ABC_transporter-like_ATP-bd"/>
</dbReference>
<dbReference type="PANTHER" id="PTHR19211:SF14">
    <property type="entry name" value="ATP-BINDING CASSETTE SUB-FAMILY F MEMBER 1"/>
    <property type="match status" value="1"/>
</dbReference>
<reference evidence="5 6" key="1">
    <citation type="submission" date="2023-07" db="EMBL/GenBank/DDBJ databases">
        <authorList>
            <person name="Girao M."/>
            <person name="Carvalho M.F."/>
        </authorList>
    </citation>
    <scope>NUCLEOTIDE SEQUENCE [LARGE SCALE GENOMIC DNA]</scope>
    <source>
        <strain evidence="5 6">YIM65754</strain>
    </source>
</reference>
<dbReference type="EMBL" id="JAUTXY010000005">
    <property type="protein sequence ID" value="MEE2058624.1"/>
    <property type="molecule type" value="Genomic_DNA"/>
</dbReference>
<name>A0ABU7LAS8_9NOCA</name>
<gene>
    <name evidence="5" type="ORF">Q7514_13960</name>
</gene>
<keyword evidence="6" id="KW-1185">Reference proteome</keyword>